<feature type="signal peptide" evidence="1">
    <location>
        <begin position="1"/>
        <end position="28"/>
    </location>
</feature>
<gene>
    <name evidence="2" type="ORF">L0664_11490</name>
</gene>
<evidence type="ECO:0000256" key="1">
    <source>
        <dbReference type="SAM" id="SignalP"/>
    </source>
</evidence>
<protein>
    <submittedName>
        <fullName evidence="2">Uncharacterized protein</fullName>
    </submittedName>
</protein>
<keyword evidence="3" id="KW-1185">Reference proteome</keyword>
<evidence type="ECO:0000313" key="3">
    <source>
        <dbReference type="Proteomes" id="UP001200557"/>
    </source>
</evidence>
<sequence>MTMKRRGFLQLLGGALAAPLMPSASLGAASKAAYPASALHAAIYHAQSRVNFSVFALAQKLGLDLGQAEQLMSDMSTRGILGPMQGSTQAGRWARSKVWTHPIVNAQTAREATKAKRDTPQTRTDVRTYKEPDLGAFLIHLRKIAVDQGFTLHPRCFEAA</sequence>
<organism evidence="2 3">
    <name type="scientific">Octadecabacter dasysiphoniae</name>
    <dbReference type="NCBI Taxonomy" id="2909341"/>
    <lineage>
        <taxon>Bacteria</taxon>
        <taxon>Pseudomonadati</taxon>
        <taxon>Pseudomonadota</taxon>
        <taxon>Alphaproteobacteria</taxon>
        <taxon>Rhodobacterales</taxon>
        <taxon>Roseobacteraceae</taxon>
        <taxon>Octadecabacter</taxon>
    </lineage>
</organism>
<accession>A0ABS9CWS2</accession>
<comment type="caution">
    <text evidence="2">The sequence shown here is derived from an EMBL/GenBank/DDBJ whole genome shotgun (WGS) entry which is preliminary data.</text>
</comment>
<proteinExistence type="predicted"/>
<feature type="chain" id="PRO_5046505330" evidence="1">
    <location>
        <begin position="29"/>
        <end position="160"/>
    </location>
</feature>
<dbReference type="InterPro" id="IPR006311">
    <property type="entry name" value="TAT_signal"/>
</dbReference>
<dbReference type="PROSITE" id="PS51318">
    <property type="entry name" value="TAT"/>
    <property type="match status" value="1"/>
</dbReference>
<dbReference type="Proteomes" id="UP001200557">
    <property type="component" value="Unassembled WGS sequence"/>
</dbReference>
<name>A0ABS9CWS2_9RHOB</name>
<dbReference type="EMBL" id="JAKGAQ010000002">
    <property type="protein sequence ID" value="MCF2871690.1"/>
    <property type="molecule type" value="Genomic_DNA"/>
</dbReference>
<dbReference type="RefSeq" id="WP_235225993.1">
    <property type="nucleotide sequence ID" value="NZ_JAKGAQ010000002.1"/>
</dbReference>
<evidence type="ECO:0000313" key="2">
    <source>
        <dbReference type="EMBL" id="MCF2871690.1"/>
    </source>
</evidence>
<keyword evidence="1" id="KW-0732">Signal</keyword>
<reference evidence="2 3" key="1">
    <citation type="submission" date="2022-01" db="EMBL/GenBank/DDBJ databases">
        <title>Octadecabacter sp. nov., isolated from a marine alga.</title>
        <authorList>
            <person name="Jin M.S."/>
            <person name="Kim H.M."/>
            <person name="Han D.M."/>
            <person name="Jung J.J."/>
            <person name="Jeon C.O."/>
        </authorList>
    </citation>
    <scope>NUCLEOTIDE SEQUENCE [LARGE SCALE GENOMIC DNA]</scope>
    <source>
        <strain evidence="2 3">G9-8</strain>
    </source>
</reference>